<feature type="domain" description="Glycosyltransferase subfamily 4-like N-terminal" evidence="2">
    <location>
        <begin position="21"/>
        <end position="173"/>
    </location>
</feature>
<gene>
    <name evidence="3" type="ORF">H6G03_28330</name>
</gene>
<dbReference type="AlphaFoldDB" id="A0A926VM17"/>
<protein>
    <submittedName>
        <fullName evidence="3">Glycosyltransferase family 4 protein</fullName>
    </submittedName>
</protein>
<dbReference type="InterPro" id="IPR001296">
    <property type="entry name" value="Glyco_trans_1"/>
</dbReference>
<dbReference type="Pfam" id="PF00534">
    <property type="entry name" value="Glycos_transf_1"/>
    <property type="match status" value="1"/>
</dbReference>
<dbReference type="Gene3D" id="3.40.50.2000">
    <property type="entry name" value="Glycogen Phosphorylase B"/>
    <property type="match status" value="2"/>
</dbReference>
<proteinExistence type="predicted"/>
<feature type="domain" description="Glycosyl transferase family 1" evidence="1">
    <location>
        <begin position="195"/>
        <end position="355"/>
    </location>
</feature>
<sequence length="385" mass="43133">MKKLLVITTVPTTLESFLLPFAYHFRQKGWQVDGMAEGVSTSASCLQAFDRLWEVKWSRNPLDPRNFLVAPPVLREVMKQGQYDLVHVHTPVAAFVSRYALKDFRKEGKCQVIYTAHGFHFHPRGKALKNAIFLTLEKLAGAWTDYLIVINREDEAAAKQHHILPPERVCYMPGIGVDLNYYNPNTVSDLQIAQVREELGITPANPLFLSAAEFIPRKHHRDIILAFAKLAKPEVHLALAGDGPLLPEMRQLAVDLGIKNQIHFLGERQDIPVLMRTCIATLLASEQEGLPRSVMESLSLEIPVIGTKIRGTEELLAGGCGLLVEVGDIEALTRSMNWILEHPEDAQKMGKLGRARMATYSLPNVIQLHENLYNSSLAKLALKKD</sequence>
<comment type="caution">
    <text evidence="3">The sequence shown here is derived from an EMBL/GenBank/DDBJ whole genome shotgun (WGS) entry which is preliminary data.</text>
</comment>
<dbReference type="EMBL" id="JACJPW010000100">
    <property type="protein sequence ID" value="MBD2184934.1"/>
    <property type="molecule type" value="Genomic_DNA"/>
</dbReference>
<dbReference type="RefSeq" id="WP_190472305.1">
    <property type="nucleotide sequence ID" value="NZ_JACJPW010000100.1"/>
</dbReference>
<dbReference type="Proteomes" id="UP000641646">
    <property type="component" value="Unassembled WGS sequence"/>
</dbReference>
<dbReference type="GO" id="GO:0016757">
    <property type="term" value="F:glycosyltransferase activity"/>
    <property type="evidence" value="ECO:0007669"/>
    <property type="project" value="InterPro"/>
</dbReference>
<evidence type="ECO:0000313" key="4">
    <source>
        <dbReference type="Proteomes" id="UP000641646"/>
    </source>
</evidence>
<reference evidence="3" key="2">
    <citation type="submission" date="2020-08" db="EMBL/GenBank/DDBJ databases">
        <authorList>
            <person name="Chen M."/>
            <person name="Teng W."/>
            <person name="Zhao L."/>
            <person name="Hu C."/>
            <person name="Zhou Y."/>
            <person name="Han B."/>
            <person name="Song L."/>
            <person name="Shu W."/>
        </authorList>
    </citation>
    <scope>NUCLEOTIDE SEQUENCE</scope>
    <source>
        <strain evidence="3">FACHB-1375</strain>
    </source>
</reference>
<organism evidence="3 4">
    <name type="scientific">Aerosakkonema funiforme FACHB-1375</name>
    <dbReference type="NCBI Taxonomy" id="2949571"/>
    <lineage>
        <taxon>Bacteria</taxon>
        <taxon>Bacillati</taxon>
        <taxon>Cyanobacteriota</taxon>
        <taxon>Cyanophyceae</taxon>
        <taxon>Oscillatoriophycideae</taxon>
        <taxon>Aerosakkonematales</taxon>
        <taxon>Aerosakkonemataceae</taxon>
        <taxon>Aerosakkonema</taxon>
    </lineage>
</organism>
<dbReference type="InterPro" id="IPR028098">
    <property type="entry name" value="Glyco_trans_4-like_N"/>
</dbReference>
<dbReference type="SUPFAM" id="SSF53756">
    <property type="entry name" value="UDP-Glycosyltransferase/glycogen phosphorylase"/>
    <property type="match status" value="1"/>
</dbReference>
<reference evidence="3" key="1">
    <citation type="journal article" date="2015" name="ISME J.">
        <title>Draft Genome Sequence of Streptomyces incarnatus NRRL8089, which Produces the Nucleoside Antibiotic Sinefungin.</title>
        <authorList>
            <person name="Oshima K."/>
            <person name="Hattori M."/>
            <person name="Shimizu H."/>
            <person name="Fukuda K."/>
            <person name="Nemoto M."/>
            <person name="Inagaki K."/>
            <person name="Tamura T."/>
        </authorList>
    </citation>
    <scope>NUCLEOTIDE SEQUENCE</scope>
    <source>
        <strain evidence="3">FACHB-1375</strain>
    </source>
</reference>
<keyword evidence="4" id="KW-1185">Reference proteome</keyword>
<evidence type="ECO:0000259" key="1">
    <source>
        <dbReference type="Pfam" id="PF00534"/>
    </source>
</evidence>
<evidence type="ECO:0000259" key="2">
    <source>
        <dbReference type="Pfam" id="PF13439"/>
    </source>
</evidence>
<accession>A0A926VM17</accession>
<name>A0A926VM17_9CYAN</name>
<dbReference type="Pfam" id="PF13439">
    <property type="entry name" value="Glyco_transf_4"/>
    <property type="match status" value="1"/>
</dbReference>
<dbReference type="PANTHER" id="PTHR12526">
    <property type="entry name" value="GLYCOSYLTRANSFERASE"/>
    <property type="match status" value="1"/>
</dbReference>
<evidence type="ECO:0000313" key="3">
    <source>
        <dbReference type="EMBL" id="MBD2184934.1"/>
    </source>
</evidence>
<dbReference type="CDD" id="cd03808">
    <property type="entry name" value="GT4_CapM-like"/>
    <property type="match status" value="1"/>
</dbReference>